<evidence type="ECO:0000313" key="1">
    <source>
        <dbReference type="EMBL" id="CAD8427108.1"/>
    </source>
</evidence>
<reference evidence="1" key="1">
    <citation type="submission" date="2021-01" db="EMBL/GenBank/DDBJ databases">
        <authorList>
            <person name="Corre E."/>
            <person name="Pelletier E."/>
            <person name="Niang G."/>
            <person name="Scheremetjew M."/>
            <person name="Finn R."/>
            <person name="Kale V."/>
            <person name="Holt S."/>
            <person name="Cochrane G."/>
            <person name="Meng A."/>
            <person name="Brown T."/>
            <person name="Cohen L."/>
        </authorList>
    </citation>
    <scope>NUCLEOTIDE SEQUENCE</scope>
    <source>
        <strain evidence="1">CCAP1064/1</strain>
    </source>
</reference>
<proteinExistence type="predicted"/>
<protein>
    <submittedName>
        <fullName evidence="1">Uncharacterized protein</fullName>
    </submittedName>
</protein>
<dbReference type="AlphaFoldDB" id="A0A7S0CL27"/>
<sequence>MGINCVPGSDISEQDCAAAGQSVGGQLRKGDLLVGNWADTPYGCFIESSDKAIHYGRNGGGHNNGNFQSVCFAAEKEVTVLDAYKGSECLTGHDFSKEECVDAATAIGGVLKKDALQVGAWAHIPYGCSVQDSDKVIHFGTNIAGTNAGQFQPVCVTAKDRAFTLPAREGTSCDRGSDFNEHECVDAALSIGGKLRDGKVMVGAWGGAPNACSIEKRDKAIHYNKNGEGVNKGGFNPVCKVGAIKATLLPAIKGSACAAEDEISLEDCAAAAMAIGGKLRDDTFKIGVFYNGPPGCFIEESDKAIHYGTDAGSTNNGFFQPVCVARIVEATVLPDSAGSKCTPGYDFTEQECLEAAKAVGGRLRKNQYLVGDWANTPSACFMEHGDMAIHYGHRQGAVNNGYYHPVCKPGVIEATLKPAERDVQCRDTHNFSQLECVAAAKSVGGQLRNNEFIVGDYTNAPFGCFIDPSDAAIHYGREVSGVNIGTYQSVCKAEADEATKLPGRKGTQCSPGENFASEDCIAAGESVGGRLRGGNILVGAWADAPYGCFLESRDNAIHFNTNAGGTNNGSYEPVCIYV</sequence>
<name>A0A7S0CL27_9STRA</name>
<dbReference type="EMBL" id="HBEL01050620">
    <property type="protein sequence ID" value="CAD8427108.1"/>
    <property type="molecule type" value="Transcribed_RNA"/>
</dbReference>
<accession>A0A7S0CL27</accession>
<organism evidence="1">
    <name type="scientific">Proboscia inermis</name>
    <dbReference type="NCBI Taxonomy" id="420281"/>
    <lineage>
        <taxon>Eukaryota</taxon>
        <taxon>Sar</taxon>
        <taxon>Stramenopiles</taxon>
        <taxon>Ochrophyta</taxon>
        <taxon>Bacillariophyta</taxon>
        <taxon>Coscinodiscophyceae</taxon>
        <taxon>Rhizosoleniophycidae</taxon>
        <taxon>Rhizosoleniales</taxon>
        <taxon>Rhizosoleniaceae</taxon>
        <taxon>Proboscia</taxon>
    </lineage>
</organism>
<gene>
    <name evidence="1" type="ORF">PINE0816_LOCUS23273</name>
</gene>